<accession>A0A1Y2LV52</accession>
<keyword evidence="1" id="KW-0560">Oxidoreductase</keyword>
<dbReference type="OMA" id="LMYYSRM"/>
<dbReference type="Proteomes" id="UP000193240">
    <property type="component" value="Unassembled WGS sequence"/>
</dbReference>
<evidence type="ECO:0000313" key="2">
    <source>
        <dbReference type="EMBL" id="OSS47087.1"/>
    </source>
</evidence>
<sequence>MPDLKTIRAGIAELPEGPPLVITLVGATSGIGSYVAKTWANTFAAHGSKLRVYIVGRNVARAEALLKYGRETSPGSEWRFVQVTDLSLLHEVDQVSKIIIQREEESPFAGGPPRIDALYLSPALSPLQESKVTSEGLDSQMSLLYYSRMRFIQNLTPFLLASSETAHVISIFAGNMEDRIKPGEDPIGTPPAQTYGITSVRRNTCFMKTFYFEELAEKYAGKISFVHIYPGLVDGEGFYSDVQPTWFRVIWPVFKILLSWYMTSPVNCGEVMVFLATKRYPAKGREDETRQTAYSSQRQLGGGAYAVGQRGDENKVVSWTKSRREDTSERVWEHTKHTLKNVMAKGV</sequence>
<dbReference type="InterPro" id="IPR036291">
    <property type="entry name" value="NAD(P)-bd_dom_sf"/>
</dbReference>
<dbReference type="AlphaFoldDB" id="A0A1Y2LV52"/>
<dbReference type="SUPFAM" id="SSF51735">
    <property type="entry name" value="NAD(P)-binding Rossmann-fold domains"/>
    <property type="match status" value="1"/>
</dbReference>
<reference evidence="2 3" key="1">
    <citation type="journal article" date="2017" name="Genome Announc.">
        <title>Genome sequence of the saprophytic ascomycete Epicoccum nigrum ICMP 19927 strain isolated from New Zealand.</title>
        <authorList>
            <person name="Fokin M."/>
            <person name="Fleetwood D."/>
            <person name="Weir B.S."/>
            <person name="Villas-Boas S.G."/>
        </authorList>
    </citation>
    <scope>NUCLEOTIDE SEQUENCE [LARGE SCALE GENOMIC DNA]</scope>
    <source>
        <strain evidence="2 3">ICMP 19927</strain>
    </source>
</reference>
<gene>
    <name evidence="2" type="ORF">B5807_09991</name>
</gene>
<protein>
    <recommendedName>
        <fullName evidence="4">NAD(P)-binding protein</fullName>
    </recommendedName>
</protein>
<name>A0A1Y2LV52_EPING</name>
<proteinExistence type="predicted"/>
<evidence type="ECO:0000256" key="1">
    <source>
        <dbReference type="ARBA" id="ARBA00023002"/>
    </source>
</evidence>
<dbReference type="PANTHER" id="PTHR47534:SF3">
    <property type="entry name" value="ALCOHOL DEHYDROGENASE-LIKE C-TERMINAL DOMAIN-CONTAINING PROTEIN"/>
    <property type="match status" value="1"/>
</dbReference>
<dbReference type="PANTHER" id="PTHR47534">
    <property type="entry name" value="YALI0E05731P"/>
    <property type="match status" value="1"/>
</dbReference>
<dbReference type="GO" id="GO:0016491">
    <property type="term" value="F:oxidoreductase activity"/>
    <property type="evidence" value="ECO:0007669"/>
    <property type="project" value="UniProtKB-KW"/>
</dbReference>
<dbReference type="STRING" id="105696.A0A1Y2LV52"/>
<dbReference type="Gene3D" id="3.40.50.720">
    <property type="entry name" value="NAD(P)-binding Rossmann-like Domain"/>
    <property type="match status" value="1"/>
</dbReference>
<organism evidence="2 3">
    <name type="scientific">Epicoccum nigrum</name>
    <name type="common">Soil fungus</name>
    <name type="synonym">Epicoccum purpurascens</name>
    <dbReference type="NCBI Taxonomy" id="105696"/>
    <lineage>
        <taxon>Eukaryota</taxon>
        <taxon>Fungi</taxon>
        <taxon>Dikarya</taxon>
        <taxon>Ascomycota</taxon>
        <taxon>Pezizomycotina</taxon>
        <taxon>Dothideomycetes</taxon>
        <taxon>Pleosporomycetidae</taxon>
        <taxon>Pleosporales</taxon>
        <taxon>Pleosporineae</taxon>
        <taxon>Didymellaceae</taxon>
        <taxon>Epicoccum</taxon>
    </lineage>
</organism>
<keyword evidence="3" id="KW-1185">Reference proteome</keyword>
<evidence type="ECO:0008006" key="4">
    <source>
        <dbReference type="Google" id="ProtNLM"/>
    </source>
</evidence>
<dbReference type="InParanoid" id="A0A1Y2LV52"/>
<dbReference type="EMBL" id="KZ107849">
    <property type="protein sequence ID" value="OSS47087.1"/>
    <property type="molecule type" value="Genomic_DNA"/>
</dbReference>
<dbReference type="InterPro" id="IPR052228">
    <property type="entry name" value="Sec_Metab_Biosynth_Oxidored"/>
</dbReference>
<evidence type="ECO:0000313" key="3">
    <source>
        <dbReference type="Proteomes" id="UP000193240"/>
    </source>
</evidence>